<dbReference type="EMBL" id="WOTH01000017">
    <property type="protein sequence ID" value="NHO54178.1"/>
    <property type="molecule type" value="Genomic_DNA"/>
</dbReference>
<evidence type="ECO:0000313" key="2">
    <source>
        <dbReference type="EMBL" id="NHO54178.1"/>
    </source>
</evidence>
<dbReference type="InterPro" id="IPR036108">
    <property type="entry name" value="4pyrrol_syn_uPrphyn_synt_sf"/>
</dbReference>
<dbReference type="Pfam" id="PF02602">
    <property type="entry name" value="HEM4"/>
    <property type="match status" value="1"/>
</dbReference>
<dbReference type="SUPFAM" id="SSF69618">
    <property type="entry name" value="HemD-like"/>
    <property type="match status" value="1"/>
</dbReference>
<dbReference type="GO" id="GO:0004852">
    <property type="term" value="F:uroporphyrinogen-III synthase activity"/>
    <property type="evidence" value="ECO:0007669"/>
    <property type="project" value="InterPro"/>
</dbReference>
<gene>
    <name evidence="2" type="ORF">GOB87_09455</name>
</gene>
<dbReference type="Gene3D" id="3.40.50.10090">
    <property type="match status" value="2"/>
</dbReference>
<dbReference type="GO" id="GO:0005829">
    <property type="term" value="C:cytosol"/>
    <property type="evidence" value="ECO:0007669"/>
    <property type="project" value="TreeGrafter"/>
</dbReference>
<protein>
    <submittedName>
        <fullName evidence="2">Uroporphyrinogen-III synthase</fullName>
    </submittedName>
</protein>
<evidence type="ECO:0000313" key="3">
    <source>
        <dbReference type="Proteomes" id="UP000597459"/>
    </source>
</evidence>
<proteinExistence type="predicted"/>
<accession>A0A967B792</accession>
<evidence type="ECO:0000259" key="1">
    <source>
        <dbReference type="Pfam" id="PF02602"/>
    </source>
</evidence>
<dbReference type="PANTHER" id="PTHR12390:SF0">
    <property type="entry name" value="UROPORPHYRINOGEN-III SYNTHASE"/>
    <property type="match status" value="1"/>
</dbReference>
<reference evidence="2" key="1">
    <citation type="submission" date="2019-11" db="EMBL/GenBank/DDBJ databases">
        <title>Description of new Acetobacter species.</title>
        <authorList>
            <person name="Cleenwerck I."/>
            <person name="Sombolestani A.S."/>
        </authorList>
    </citation>
    <scope>NUCLEOTIDE SEQUENCE</scope>
    <source>
        <strain evidence="2">LMG 1626</strain>
    </source>
</reference>
<dbReference type="RefSeq" id="WP_166315756.1">
    <property type="nucleotide sequence ID" value="NZ_WOTH01000017.1"/>
</dbReference>
<comment type="caution">
    <text evidence="2">The sequence shown here is derived from an EMBL/GenBank/DDBJ whole genome shotgun (WGS) entry which is preliminary data.</text>
</comment>
<sequence length="249" mass="26228">MTEQDGAAHNRKPGVLIVRPEPGLSETVEAARTLGWEPFAASSLHIEPRFVPQQSGVAAALVTSSQSLPALEQAVARDLPIFAVGDATSRRARERGFTHVESASGNAGDLAALVRARLTPENGTLLLLSGKGHGAALAAELRTNGFRVRRRVAYASRPQHDLPSPVLRAWQQGEISLVLSFSAGSARTLCRALRSTDCVIRNMPAIAISAATARVLEHNGFRPVRTAAHPDAANMLRLLGAASAAVSSG</sequence>
<dbReference type="InterPro" id="IPR003754">
    <property type="entry name" value="4pyrrol_synth_uPrphyn_synth"/>
</dbReference>
<feature type="domain" description="Tetrapyrrole biosynthesis uroporphyrinogen III synthase" evidence="1">
    <location>
        <begin position="26"/>
        <end position="236"/>
    </location>
</feature>
<dbReference type="PANTHER" id="PTHR12390">
    <property type="entry name" value="UROPORPHYRINOGEN III SYNTHASE"/>
    <property type="match status" value="1"/>
</dbReference>
<organism evidence="2 3">
    <name type="scientific">Acetobacter estunensis</name>
    <dbReference type="NCBI Taxonomy" id="104097"/>
    <lineage>
        <taxon>Bacteria</taxon>
        <taxon>Pseudomonadati</taxon>
        <taxon>Pseudomonadota</taxon>
        <taxon>Alphaproteobacteria</taxon>
        <taxon>Acetobacterales</taxon>
        <taxon>Acetobacteraceae</taxon>
        <taxon>Acetobacter</taxon>
    </lineage>
</organism>
<dbReference type="AlphaFoldDB" id="A0A967B792"/>
<dbReference type="CDD" id="cd06578">
    <property type="entry name" value="HemD"/>
    <property type="match status" value="1"/>
</dbReference>
<dbReference type="Proteomes" id="UP000597459">
    <property type="component" value="Unassembled WGS sequence"/>
</dbReference>
<dbReference type="GO" id="GO:0006780">
    <property type="term" value="P:uroporphyrinogen III biosynthetic process"/>
    <property type="evidence" value="ECO:0007669"/>
    <property type="project" value="InterPro"/>
</dbReference>
<keyword evidence="3" id="KW-1185">Reference proteome</keyword>
<name>A0A967B792_9PROT</name>
<dbReference type="InterPro" id="IPR039793">
    <property type="entry name" value="UROS/Hem4"/>
</dbReference>